<accession>A0A9P0E7C8</accession>
<organism evidence="1 2">
    <name type="scientific">Nezara viridula</name>
    <name type="common">Southern green stink bug</name>
    <name type="synonym">Cimex viridulus</name>
    <dbReference type="NCBI Taxonomy" id="85310"/>
    <lineage>
        <taxon>Eukaryota</taxon>
        <taxon>Metazoa</taxon>
        <taxon>Ecdysozoa</taxon>
        <taxon>Arthropoda</taxon>
        <taxon>Hexapoda</taxon>
        <taxon>Insecta</taxon>
        <taxon>Pterygota</taxon>
        <taxon>Neoptera</taxon>
        <taxon>Paraneoptera</taxon>
        <taxon>Hemiptera</taxon>
        <taxon>Heteroptera</taxon>
        <taxon>Panheteroptera</taxon>
        <taxon>Pentatomomorpha</taxon>
        <taxon>Pentatomoidea</taxon>
        <taxon>Pentatomidae</taxon>
        <taxon>Pentatominae</taxon>
        <taxon>Nezara</taxon>
    </lineage>
</organism>
<gene>
    <name evidence="1" type="ORF">NEZAVI_LOCUS2490</name>
</gene>
<keyword evidence="2" id="KW-1185">Reference proteome</keyword>
<name>A0A9P0E7C8_NEZVI</name>
<proteinExistence type="predicted"/>
<protein>
    <submittedName>
        <fullName evidence="1">Uncharacterized protein</fullName>
    </submittedName>
</protein>
<dbReference type="EMBL" id="OV725077">
    <property type="protein sequence ID" value="CAH1391473.1"/>
    <property type="molecule type" value="Genomic_DNA"/>
</dbReference>
<sequence>MRTVGKPVIYPFLRPSYRLHFRSRLHKSLLTMEEKLRLCLLRRCATLHDTSFRSLHLEVKSSPLMALEANGFATAISCLTLLWRSPVKGPAQRLESSWSYFSKFASSFYSFVFRSMPRH</sequence>
<evidence type="ECO:0000313" key="2">
    <source>
        <dbReference type="Proteomes" id="UP001152798"/>
    </source>
</evidence>
<evidence type="ECO:0000313" key="1">
    <source>
        <dbReference type="EMBL" id="CAH1391473.1"/>
    </source>
</evidence>
<dbReference type="AlphaFoldDB" id="A0A9P0E7C8"/>
<reference evidence="1" key="1">
    <citation type="submission" date="2022-01" db="EMBL/GenBank/DDBJ databases">
        <authorList>
            <person name="King R."/>
        </authorList>
    </citation>
    <scope>NUCLEOTIDE SEQUENCE</scope>
</reference>
<dbReference type="Proteomes" id="UP001152798">
    <property type="component" value="Chromosome 1"/>
</dbReference>